<dbReference type="InterPro" id="IPR019734">
    <property type="entry name" value="TPR_rpt"/>
</dbReference>
<proteinExistence type="predicted"/>
<dbReference type="PROSITE" id="PS50005">
    <property type="entry name" value="TPR"/>
    <property type="match status" value="2"/>
</dbReference>
<feature type="repeat" description="TPR" evidence="3">
    <location>
        <begin position="108"/>
        <end position="141"/>
    </location>
</feature>
<name>A0A9J7BYC7_9BACT</name>
<evidence type="ECO:0000256" key="1">
    <source>
        <dbReference type="ARBA" id="ARBA00022737"/>
    </source>
</evidence>
<feature type="compositionally biased region" description="Basic and acidic residues" evidence="4">
    <location>
        <begin position="256"/>
        <end position="266"/>
    </location>
</feature>
<evidence type="ECO:0000256" key="3">
    <source>
        <dbReference type="PROSITE-ProRule" id="PRU00339"/>
    </source>
</evidence>
<dbReference type="Gene3D" id="1.25.40.10">
    <property type="entry name" value="Tetratricopeptide repeat domain"/>
    <property type="match status" value="2"/>
</dbReference>
<reference evidence="5" key="1">
    <citation type="submission" date="2021-04" db="EMBL/GenBank/DDBJ databases">
        <title>Phylogenetic analysis of Acidobacteriaceae.</title>
        <authorList>
            <person name="Qiu L."/>
            <person name="Zhang Q."/>
        </authorList>
    </citation>
    <scope>NUCLEOTIDE SEQUENCE</scope>
    <source>
        <strain evidence="5">DSM 25168</strain>
    </source>
</reference>
<dbReference type="PANTHER" id="PTHR44943">
    <property type="entry name" value="CELLULOSE SYNTHASE OPERON PROTEIN C"/>
    <property type="match status" value="1"/>
</dbReference>
<dbReference type="AlphaFoldDB" id="A0A9J7BYC7"/>
<dbReference type="PANTHER" id="PTHR44943:SF8">
    <property type="entry name" value="TPR REPEAT-CONTAINING PROTEIN MJ0263"/>
    <property type="match status" value="1"/>
</dbReference>
<evidence type="ECO:0000313" key="5">
    <source>
        <dbReference type="EMBL" id="UWZ86230.1"/>
    </source>
</evidence>
<keyword evidence="6" id="KW-1185">Reference proteome</keyword>
<feature type="repeat" description="TPR" evidence="3">
    <location>
        <begin position="29"/>
        <end position="62"/>
    </location>
</feature>
<dbReference type="Pfam" id="PF14559">
    <property type="entry name" value="TPR_19"/>
    <property type="match status" value="1"/>
</dbReference>
<evidence type="ECO:0000256" key="2">
    <source>
        <dbReference type="ARBA" id="ARBA00022803"/>
    </source>
</evidence>
<sequence length="279" mass="30394">MNQPARLIALAVALGGMVLSMSGCDRLAARDQLNKGVESYKAARYEEAIGHFQKATELDPSLPMAKSYLATALAQNVVPGLDTPDNLKTAQQAISIFQEVLAKDPNDVNSLKNIASIYFSVKKLDEAKEWQKKVLAVDPKDPEAAYTIGVINWTKAHENALKILVPAGINDDGEGNVKAPKKVLEQVKQANDSLVSEGLQYLNQAVANRPNYDDAMAYLNLTYRRKADVDFENPDAVKDDVAKAKEWSAKAMGTRKANEEAKEKKNAGGIVMDSSGNMK</sequence>
<dbReference type="KEGG" id="orp:MOP44_09850"/>
<accession>A0A9J7BYC7</accession>
<dbReference type="EMBL" id="CP093313">
    <property type="protein sequence ID" value="UWZ86230.1"/>
    <property type="molecule type" value="Genomic_DNA"/>
</dbReference>
<dbReference type="SMART" id="SM00028">
    <property type="entry name" value="TPR"/>
    <property type="match status" value="2"/>
</dbReference>
<dbReference type="RefSeq" id="WP_260795874.1">
    <property type="nucleotide sequence ID" value="NZ_CP093313.1"/>
</dbReference>
<keyword evidence="2 3" id="KW-0802">TPR repeat</keyword>
<protein>
    <submittedName>
        <fullName evidence="5">Tetratricopeptide repeat protein</fullName>
    </submittedName>
</protein>
<organism evidence="5 6">
    <name type="scientific">Occallatibacter riparius</name>
    <dbReference type="NCBI Taxonomy" id="1002689"/>
    <lineage>
        <taxon>Bacteria</taxon>
        <taxon>Pseudomonadati</taxon>
        <taxon>Acidobacteriota</taxon>
        <taxon>Terriglobia</taxon>
        <taxon>Terriglobales</taxon>
        <taxon>Acidobacteriaceae</taxon>
        <taxon>Occallatibacter</taxon>
    </lineage>
</organism>
<dbReference type="PROSITE" id="PS51257">
    <property type="entry name" value="PROKAR_LIPOPROTEIN"/>
    <property type="match status" value="1"/>
</dbReference>
<dbReference type="InterPro" id="IPR051685">
    <property type="entry name" value="Ycf3/AcsC/BcsC/TPR_MFPF"/>
</dbReference>
<evidence type="ECO:0000256" key="4">
    <source>
        <dbReference type="SAM" id="MobiDB-lite"/>
    </source>
</evidence>
<keyword evidence="1" id="KW-0677">Repeat</keyword>
<dbReference type="InterPro" id="IPR011990">
    <property type="entry name" value="TPR-like_helical_dom_sf"/>
</dbReference>
<dbReference type="Proteomes" id="UP001059380">
    <property type="component" value="Chromosome"/>
</dbReference>
<evidence type="ECO:0000313" key="6">
    <source>
        <dbReference type="Proteomes" id="UP001059380"/>
    </source>
</evidence>
<dbReference type="SUPFAM" id="SSF48452">
    <property type="entry name" value="TPR-like"/>
    <property type="match status" value="1"/>
</dbReference>
<gene>
    <name evidence="5" type="ORF">MOP44_09850</name>
</gene>
<feature type="region of interest" description="Disordered" evidence="4">
    <location>
        <begin position="252"/>
        <end position="279"/>
    </location>
</feature>